<evidence type="ECO:0000256" key="4">
    <source>
        <dbReference type="ARBA" id="ARBA00023002"/>
    </source>
</evidence>
<comment type="caution">
    <text evidence="8">The sequence shown here is derived from an EMBL/GenBank/DDBJ whole genome shotgun (WGS) entry which is preliminary data.</text>
</comment>
<keyword evidence="5" id="KW-0408">Iron</keyword>
<dbReference type="Pfam" id="PF00355">
    <property type="entry name" value="Rieske"/>
    <property type="match status" value="1"/>
</dbReference>
<dbReference type="eggNOG" id="COG4638">
    <property type="taxonomic scope" value="Bacteria"/>
</dbReference>
<gene>
    <name evidence="8" type="ORF">NT2_04_00160</name>
</gene>
<dbReference type="PANTHER" id="PTHR43756:SF5">
    <property type="entry name" value="CHOLINE MONOOXYGENASE, CHLOROPLASTIC"/>
    <property type="match status" value="1"/>
</dbReference>
<keyword evidence="6" id="KW-0411">Iron-sulfur</keyword>
<dbReference type="InterPro" id="IPR015879">
    <property type="entry name" value="Ring_hydroxy_dOase_asu_C_dom"/>
</dbReference>
<evidence type="ECO:0000313" key="8">
    <source>
        <dbReference type="EMBL" id="GAD48605.1"/>
    </source>
</evidence>
<dbReference type="GO" id="GO:0005506">
    <property type="term" value="F:iron ion binding"/>
    <property type="evidence" value="ECO:0007669"/>
    <property type="project" value="InterPro"/>
</dbReference>
<evidence type="ECO:0000256" key="1">
    <source>
        <dbReference type="ARBA" id="ARBA00001962"/>
    </source>
</evidence>
<dbReference type="PANTHER" id="PTHR43756">
    <property type="entry name" value="CHOLINE MONOOXYGENASE, CHLOROPLASTIC"/>
    <property type="match status" value="1"/>
</dbReference>
<dbReference type="Gene3D" id="3.90.380.10">
    <property type="entry name" value="Naphthalene 1,2-dioxygenase Alpha Subunit, Chain A, domain 1"/>
    <property type="match status" value="2"/>
</dbReference>
<dbReference type="AlphaFoldDB" id="U2YJI3"/>
<dbReference type="InterPro" id="IPR001663">
    <property type="entry name" value="Rng_hydr_dOase-A"/>
</dbReference>
<dbReference type="RefSeq" id="WP_021689512.1">
    <property type="nucleotide sequence ID" value="NZ_BASZ01000004.1"/>
</dbReference>
<evidence type="ECO:0000256" key="6">
    <source>
        <dbReference type="ARBA" id="ARBA00023014"/>
    </source>
</evidence>
<dbReference type="SUPFAM" id="SSF50022">
    <property type="entry name" value="ISP domain"/>
    <property type="match status" value="1"/>
</dbReference>
<evidence type="ECO:0000256" key="5">
    <source>
        <dbReference type="ARBA" id="ARBA00023004"/>
    </source>
</evidence>
<accession>U2YJI3</accession>
<dbReference type="Gene3D" id="2.102.10.10">
    <property type="entry name" value="Rieske [2Fe-2S] iron-sulphur domain"/>
    <property type="match status" value="1"/>
</dbReference>
<dbReference type="CDD" id="cd03469">
    <property type="entry name" value="Rieske_RO_Alpha_N"/>
    <property type="match status" value="1"/>
</dbReference>
<dbReference type="GO" id="GO:0051537">
    <property type="term" value="F:2 iron, 2 sulfur cluster binding"/>
    <property type="evidence" value="ECO:0007669"/>
    <property type="project" value="UniProtKB-KW"/>
</dbReference>
<dbReference type="SUPFAM" id="SSF55961">
    <property type="entry name" value="Bet v1-like"/>
    <property type="match status" value="1"/>
</dbReference>
<proteinExistence type="predicted"/>
<keyword evidence="9" id="KW-1185">Reference proteome</keyword>
<evidence type="ECO:0000256" key="3">
    <source>
        <dbReference type="ARBA" id="ARBA00022723"/>
    </source>
</evidence>
<dbReference type="GO" id="GO:0016491">
    <property type="term" value="F:oxidoreductase activity"/>
    <property type="evidence" value="ECO:0007669"/>
    <property type="project" value="UniProtKB-KW"/>
</dbReference>
<dbReference type="InterPro" id="IPR036922">
    <property type="entry name" value="Rieske_2Fe-2S_sf"/>
</dbReference>
<protein>
    <submittedName>
        <fullName evidence="8">Putative iron-sulfur protein</fullName>
    </submittedName>
</protein>
<keyword evidence="2" id="KW-0001">2Fe-2S</keyword>
<dbReference type="OrthoDB" id="7458380at2"/>
<keyword evidence="4" id="KW-0560">Oxidoreductase</keyword>
<organism evidence="8 9">
    <name type="scientific">Caenibius tardaugens NBRC 16725</name>
    <dbReference type="NCBI Taxonomy" id="1219035"/>
    <lineage>
        <taxon>Bacteria</taxon>
        <taxon>Pseudomonadati</taxon>
        <taxon>Pseudomonadota</taxon>
        <taxon>Alphaproteobacteria</taxon>
        <taxon>Sphingomonadales</taxon>
        <taxon>Erythrobacteraceae</taxon>
        <taxon>Caenibius</taxon>
    </lineage>
</organism>
<dbReference type="PROSITE" id="PS51296">
    <property type="entry name" value="RIESKE"/>
    <property type="match status" value="1"/>
</dbReference>
<evidence type="ECO:0000256" key="2">
    <source>
        <dbReference type="ARBA" id="ARBA00022714"/>
    </source>
</evidence>
<reference evidence="8 9" key="1">
    <citation type="submission" date="2013-09" db="EMBL/GenBank/DDBJ databases">
        <title>Whole genome shotgun sequence of Novosphingobium tardaugens NBRC 16725.</title>
        <authorList>
            <person name="Isaki S."/>
            <person name="Hosoyama A."/>
            <person name="Tsuchikane K."/>
            <person name="Katsumata H."/>
            <person name="Ando Y."/>
            <person name="Yamazaki S."/>
            <person name="Fujita N."/>
        </authorList>
    </citation>
    <scope>NUCLEOTIDE SEQUENCE [LARGE SCALE GENOMIC DNA]</scope>
    <source>
        <strain evidence="8 9">NBRC 16725</strain>
    </source>
</reference>
<dbReference type="PRINTS" id="PR00090">
    <property type="entry name" value="RNGDIOXGNASE"/>
</dbReference>
<dbReference type="Pfam" id="PF00848">
    <property type="entry name" value="Ring_hydroxyl_A"/>
    <property type="match status" value="1"/>
</dbReference>
<comment type="cofactor">
    <cofactor evidence="1">
        <name>Fe cation</name>
        <dbReference type="ChEBI" id="CHEBI:24875"/>
    </cofactor>
</comment>
<evidence type="ECO:0000313" key="9">
    <source>
        <dbReference type="Proteomes" id="UP000016568"/>
    </source>
</evidence>
<feature type="domain" description="Rieske" evidence="7">
    <location>
        <begin position="56"/>
        <end position="161"/>
    </location>
</feature>
<keyword evidence="3" id="KW-0479">Metal-binding</keyword>
<evidence type="ECO:0000259" key="7">
    <source>
        <dbReference type="PROSITE" id="PS51296"/>
    </source>
</evidence>
<sequence>MERAERIAVAKRLLAMIDRNETEYGEEPAWEADIGRFTDKERFLKEKEEFFHQRPQVIAYTADLPKNGDYYATELAGKPILLTRGKDGQVRAFLNACRHRGVQLAEGCGHGHTFTCPYHAWTFNSHGDLIGVPSRDAFDGLLSDRGLIALPVHEEVGLILIHPQPDGELDFDAFMGSMKGVIAGYHYENLRFIKEFRTKARINWKHAVDGGVEGYHVPFLHPETVGPMTLPQFIHLDCGLHHTLITTQPDIAKLRDLPEEEWPEYCNFSTTNAIFPNTVVGVGEMIGFFQRSDPGAEPGECDYIFRVYGWGHNPSEEDRMRDDYVADMLIRVAMDEDMKAQSNSQVMMEAGAVPSIIFGRREQNVSRMHRNYDRLIGHDAEAALAAERLRDAAE</sequence>
<dbReference type="Proteomes" id="UP000016568">
    <property type="component" value="Unassembled WGS sequence"/>
</dbReference>
<name>U2YJI3_9SPHN</name>
<dbReference type="EMBL" id="BASZ01000004">
    <property type="protein sequence ID" value="GAD48605.1"/>
    <property type="molecule type" value="Genomic_DNA"/>
</dbReference>
<dbReference type="InterPro" id="IPR017941">
    <property type="entry name" value="Rieske_2Fe-2S"/>
</dbReference>
<dbReference type="KEGG" id="ntd:EGO55_10205"/>